<dbReference type="RefSeq" id="WP_239133822.1">
    <property type="nucleotide sequence ID" value="NZ_BONZ01000043.1"/>
</dbReference>
<accession>A0A8J3QV80</accession>
<dbReference type="PROSITE" id="PS51677">
    <property type="entry name" value="NODB"/>
    <property type="match status" value="1"/>
</dbReference>
<dbReference type="GO" id="GO:0005975">
    <property type="term" value="P:carbohydrate metabolic process"/>
    <property type="evidence" value="ECO:0007669"/>
    <property type="project" value="InterPro"/>
</dbReference>
<dbReference type="CDD" id="cd10959">
    <property type="entry name" value="CE4_NodB_like_3"/>
    <property type="match status" value="1"/>
</dbReference>
<name>A0A8J3QV80_9ACTN</name>
<dbReference type="Gene3D" id="3.20.20.370">
    <property type="entry name" value="Glycoside hydrolase/deacetylase"/>
    <property type="match status" value="1"/>
</dbReference>
<dbReference type="AlphaFoldDB" id="A0A8J3QV80"/>
<dbReference type="Pfam" id="PF01522">
    <property type="entry name" value="Polysacc_deac_1"/>
    <property type="match status" value="1"/>
</dbReference>
<gene>
    <name evidence="2" type="ORF">Raf01_45600</name>
</gene>
<feature type="domain" description="NodB homology" evidence="1">
    <location>
        <begin position="40"/>
        <end position="226"/>
    </location>
</feature>
<evidence type="ECO:0000313" key="2">
    <source>
        <dbReference type="EMBL" id="GIH16388.1"/>
    </source>
</evidence>
<dbReference type="InterPro" id="IPR011330">
    <property type="entry name" value="Glyco_hydro/deAcase_b/a-brl"/>
</dbReference>
<dbReference type="InterPro" id="IPR050248">
    <property type="entry name" value="Polysacc_deacetylase_ArnD"/>
</dbReference>
<sequence>MALGAALGAGVTAHAVPGLLGIPWIRAAVSSRMTGVGDGGRIALTFDDGPNPASTPRFVETLNASGVRATFFMLGCMVARAPALTRSIVESGHEVALHGWSHHNLMLRGPRATYADLNRARSVLAELTGQVPRFFRPPHGLFSSSALLAARRLDLTPVLWTCFGQDWTPQTTPESILGRLRPGLNGGATILLHDSAGSRAPDAWKSTLDALPRVLDECARRGLRVGPLRDHVLPANA</sequence>
<organism evidence="2 3">
    <name type="scientific">Rugosimonospora africana</name>
    <dbReference type="NCBI Taxonomy" id="556532"/>
    <lineage>
        <taxon>Bacteria</taxon>
        <taxon>Bacillati</taxon>
        <taxon>Actinomycetota</taxon>
        <taxon>Actinomycetes</taxon>
        <taxon>Micromonosporales</taxon>
        <taxon>Micromonosporaceae</taxon>
        <taxon>Rugosimonospora</taxon>
    </lineage>
</organism>
<reference evidence="2" key="1">
    <citation type="submission" date="2021-01" db="EMBL/GenBank/DDBJ databases">
        <title>Whole genome shotgun sequence of Rugosimonospora africana NBRC 104875.</title>
        <authorList>
            <person name="Komaki H."/>
            <person name="Tamura T."/>
        </authorList>
    </citation>
    <scope>NUCLEOTIDE SEQUENCE</scope>
    <source>
        <strain evidence="2">NBRC 104875</strain>
    </source>
</reference>
<dbReference type="EMBL" id="BONZ01000043">
    <property type="protein sequence ID" value="GIH16388.1"/>
    <property type="molecule type" value="Genomic_DNA"/>
</dbReference>
<dbReference type="Proteomes" id="UP000642748">
    <property type="component" value="Unassembled WGS sequence"/>
</dbReference>
<dbReference type="PANTHER" id="PTHR10587:SF137">
    <property type="entry name" value="4-DEOXY-4-FORMAMIDO-L-ARABINOSE-PHOSPHOUNDECAPRENOL DEFORMYLASE ARND-RELATED"/>
    <property type="match status" value="1"/>
</dbReference>
<dbReference type="SUPFAM" id="SSF88713">
    <property type="entry name" value="Glycoside hydrolase/deacetylase"/>
    <property type="match status" value="1"/>
</dbReference>
<dbReference type="InterPro" id="IPR002509">
    <property type="entry name" value="NODB_dom"/>
</dbReference>
<protein>
    <submittedName>
        <fullName evidence="2">Polysaccharide deacetylase familiy protein</fullName>
    </submittedName>
</protein>
<keyword evidence="3" id="KW-1185">Reference proteome</keyword>
<evidence type="ECO:0000259" key="1">
    <source>
        <dbReference type="PROSITE" id="PS51677"/>
    </source>
</evidence>
<dbReference type="PANTHER" id="PTHR10587">
    <property type="entry name" value="GLYCOSYL TRANSFERASE-RELATED"/>
    <property type="match status" value="1"/>
</dbReference>
<dbReference type="GO" id="GO:0016810">
    <property type="term" value="F:hydrolase activity, acting on carbon-nitrogen (but not peptide) bonds"/>
    <property type="evidence" value="ECO:0007669"/>
    <property type="project" value="InterPro"/>
</dbReference>
<comment type="caution">
    <text evidence="2">The sequence shown here is derived from an EMBL/GenBank/DDBJ whole genome shotgun (WGS) entry which is preliminary data.</text>
</comment>
<evidence type="ECO:0000313" key="3">
    <source>
        <dbReference type="Proteomes" id="UP000642748"/>
    </source>
</evidence>
<proteinExistence type="predicted"/>